<evidence type="ECO:0000313" key="2">
    <source>
        <dbReference type="EMBL" id="QEO16599.1"/>
    </source>
</evidence>
<dbReference type="AlphaFoldDB" id="A0A5C1YN05"/>
<feature type="transmembrane region" description="Helical" evidence="1">
    <location>
        <begin position="111"/>
        <end position="138"/>
    </location>
</feature>
<name>A0A5C1YN05_9PROT</name>
<dbReference type="EMBL" id="CP043506">
    <property type="protein sequence ID" value="QEO16599.1"/>
    <property type="molecule type" value="Genomic_DNA"/>
</dbReference>
<dbReference type="OrthoDB" id="7224607at2"/>
<keyword evidence="3" id="KW-1185">Reference proteome</keyword>
<keyword evidence="1" id="KW-0812">Transmembrane</keyword>
<organism evidence="2 3">
    <name type="scientific">Acetobacter vaccinii</name>
    <dbReference type="NCBI Taxonomy" id="2592655"/>
    <lineage>
        <taxon>Bacteria</taxon>
        <taxon>Pseudomonadati</taxon>
        <taxon>Pseudomonadota</taxon>
        <taxon>Alphaproteobacteria</taxon>
        <taxon>Acetobacterales</taxon>
        <taxon>Acetobacteraceae</taxon>
        <taxon>Acetobacter</taxon>
    </lineage>
</organism>
<proteinExistence type="predicted"/>
<evidence type="ECO:0000256" key="1">
    <source>
        <dbReference type="SAM" id="Phobius"/>
    </source>
</evidence>
<feature type="transmembrane region" description="Helical" evidence="1">
    <location>
        <begin position="36"/>
        <end position="59"/>
    </location>
</feature>
<feature type="transmembrane region" description="Helical" evidence="1">
    <location>
        <begin position="80"/>
        <end position="99"/>
    </location>
</feature>
<dbReference type="KEGG" id="acek:FLP30_01535"/>
<accession>A0A5C1YN05</accession>
<dbReference type="Proteomes" id="UP000324536">
    <property type="component" value="Chromosome"/>
</dbReference>
<gene>
    <name evidence="2" type="ORF">FLP30_01535</name>
</gene>
<keyword evidence="1" id="KW-1133">Transmembrane helix</keyword>
<dbReference type="RefSeq" id="WP_149278040.1">
    <property type="nucleotide sequence ID" value="NZ_CP043506.1"/>
</dbReference>
<reference evidence="2 3" key="1">
    <citation type="submission" date="2019-09" db="EMBL/GenBank/DDBJ databases">
        <title>Genome sequencing of strain KACC 21233.</title>
        <authorList>
            <person name="Heo J."/>
            <person name="Kim S.-J."/>
            <person name="Kim J.-S."/>
            <person name="Hong S.-B."/>
            <person name="Kwon S.-W."/>
        </authorList>
    </citation>
    <scope>NUCLEOTIDE SEQUENCE [LARGE SCALE GENOMIC DNA]</scope>
    <source>
        <strain evidence="2 3">KACC 21233</strain>
    </source>
</reference>
<evidence type="ECO:0000313" key="3">
    <source>
        <dbReference type="Proteomes" id="UP000324536"/>
    </source>
</evidence>
<sequence length="155" mass="16274">MKNRTVTPALVVLVLNLALGVACTLLPPVVMGFLSLLRDVLGVLILPFSFLFGLAGWSTDLSSVAGGGTGFMPDSLRHPFRAIGAAGLLAFSVVCSVTACNVPEGAWTERIAAPVMTLAALLLVGWDPGLILLPALALQMYALRYPTMQLPGRRA</sequence>
<protein>
    <submittedName>
        <fullName evidence="2">Uncharacterized protein</fullName>
    </submittedName>
</protein>
<keyword evidence="1" id="KW-0472">Membrane</keyword>
<dbReference type="PROSITE" id="PS51257">
    <property type="entry name" value="PROKAR_LIPOPROTEIN"/>
    <property type="match status" value="1"/>
</dbReference>